<keyword evidence="5" id="KW-0963">Cytoplasm</keyword>
<comment type="pathway">
    <text evidence="2">Amino-acid biosynthesis; L-lysine biosynthesis via DAP pathway; (S)-tetrahydrodipicolinate from L-aspartate: step 3/4.</text>
</comment>
<dbReference type="AlphaFoldDB" id="A0A140ST93"/>
<dbReference type="RefSeq" id="WP_004919411.1">
    <property type="nucleotide sequence ID" value="NC_017731.1"/>
</dbReference>
<evidence type="ECO:0000313" key="17">
    <source>
        <dbReference type="Proteomes" id="UP000005012"/>
    </source>
</evidence>
<keyword evidence="9 13" id="KW-0456">Lyase</keyword>
<dbReference type="EC" id="4.3.3.7" evidence="4 12"/>
<dbReference type="PANTHER" id="PTHR12128:SF66">
    <property type="entry name" value="4-HYDROXY-2-OXOGLUTARATE ALDOLASE, MITOCHONDRIAL"/>
    <property type="match status" value="1"/>
</dbReference>
<dbReference type="Proteomes" id="UP000005012">
    <property type="component" value="Chromosome"/>
</dbReference>
<dbReference type="SUPFAM" id="SSF51569">
    <property type="entry name" value="Aldolase"/>
    <property type="match status" value="1"/>
</dbReference>
<evidence type="ECO:0000256" key="7">
    <source>
        <dbReference type="ARBA" id="ARBA00022915"/>
    </source>
</evidence>
<feature type="active site" description="Proton donor/acceptor" evidence="14">
    <location>
        <position position="134"/>
    </location>
</feature>
<dbReference type="InterPro" id="IPR002220">
    <property type="entry name" value="DapA-like"/>
</dbReference>
<proteinExistence type="inferred from homology"/>
<dbReference type="PATRIC" id="fig|1157951.4.peg.4049"/>
<evidence type="ECO:0000256" key="8">
    <source>
        <dbReference type="ARBA" id="ARBA00023154"/>
    </source>
</evidence>
<feature type="binding site" evidence="15">
    <location>
        <position position="204"/>
    </location>
    <ligand>
        <name>pyruvate</name>
        <dbReference type="ChEBI" id="CHEBI:15361"/>
    </ligand>
</feature>
<dbReference type="GO" id="GO:0019877">
    <property type="term" value="P:diaminopimelate biosynthetic process"/>
    <property type="evidence" value="ECO:0007669"/>
    <property type="project" value="UniProtKB-KW"/>
</dbReference>
<sequence length="287" mass="31341">MNFHGIIVPIVTPFHSDFSLNVSGLAQLTETLIEQGVSGLVVCGTTGEYYALNEKEREVVLTTVSKVAKGRVTLIAGINDLSTEGAIKRAEQAVSLGYEGLMLAPPPYSLPDQQGVIAHYEQVASATPLPIIMYNFPARIGIEIEYDTVIHLSKVKNIVAIKESSGDFSRALRLLQTQFDNFEVICGCDDQPVDFFFWGAKSWIAGAGNVFPAEQVAIYQAAQQGDWSTAKRIMSEIYPAIYSMESGDYNQKAKAGCIKGTVDVGPVRMPLSNISPQQQREFLALIK</sequence>
<dbReference type="PRINTS" id="PR00146">
    <property type="entry name" value="DHPICSNTHASE"/>
</dbReference>
<keyword evidence="7" id="KW-0220">Diaminopimelate biosynthesis</keyword>
<evidence type="ECO:0000256" key="13">
    <source>
        <dbReference type="PIRNR" id="PIRNR001365"/>
    </source>
</evidence>
<dbReference type="SMART" id="SM01130">
    <property type="entry name" value="DHDPS"/>
    <property type="match status" value="1"/>
</dbReference>
<dbReference type="PANTHER" id="PTHR12128">
    <property type="entry name" value="DIHYDRODIPICOLINATE SYNTHASE"/>
    <property type="match status" value="1"/>
</dbReference>
<dbReference type="UniPathway" id="UPA00034">
    <property type="reaction ID" value="UER00017"/>
</dbReference>
<evidence type="ECO:0000256" key="12">
    <source>
        <dbReference type="NCBIfam" id="TIGR00674"/>
    </source>
</evidence>
<evidence type="ECO:0000256" key="6">
    <source>
        <dbReference type="ARBA" id="ARBA00022605"/>
    </source>
</evidence>
<dbReference type="Gene3D" id="3.20.20.70">
    <property type="entry name" value="Aldolase class I"/>
    <property type="match status" value="1"/>
</dbReference>
<feature type="active site" description="Schiff-base intermediate with substrate" evidence="14">
    <location>
        <position position="162"/>
    </location>
</feature>
<evidence type="ECO:0000256" key="3">
    <source>
        <dbReference type="ARBA" id="ARBA00007592"/>
    </source>
</evidence>
<evidence type="ECO:0000256" key="9">
    <source>
        <dbReference type="ARBA" id="ARBA00023239"/>
    </source>
</evidence>
<dbReference type="InterPro" id="IPR013785">
    <property type="entry name" value="Aldolase_TIM"/>
</dbReference>
<dbReference type="EMBL" id="CP003488">
    <property type="protein sequence ID" value="AFH95813.1"/>
    <property type="molecule type" value="Genomic_DNA"/>
</dbReference>
<dbReference type="GO" id="GO:0005829">
    <property type="term" value="C:cytosol"/>
    <property type="evidence" value="ECO:0007669"/>
    <property type="project" value="TreeGrafter"/>
</dbReference>
<dbReference type="NCBIfam" id="TIGR00674">
    <property type="entry name" value="dapA"/>
    <property type="match status" value="1"/>
</dbReference>
<keyword evidence="6" id="KW-0028">Amino-acid biosynthesis</keyword>
<dbReference type="PIRSF" id="PIRSF001365">
    <property type="entry name" value="DHDPS"/>
    <property type="match status" value="1"/>
</dbReference>
<keyword evidence="10" id="KW-0704">Schiff base</keyword>
<comment type="catalytic activity">
    <reaction evidence="11">
        <text>L-aspartate 4-semialdehyde + pyruvate = (2S,4S)-4-hydroxy-2,3,4,5-tetrahydrodipicolinate + H2O + H(+)</text>
        <dbReference type="Rhea" id="RHEA:34171"/>
        <dbReference type="ChEBI" id="CHEBI:15361"/>
        <dbReference type="ChEBI" id="CHEBI:15377"/>
        <dbReference type="ChEBI" id="CHEBI:15378"/>
        <dbReference type="ChEBI" id="CHEBI:67139"/>
        <dbReference type="ChEBI" id="CHEBI:537519"/>
        <dbReference type="EC" id="4.3.3.7"/>
    </reaction>
</comment>
<dbReference type="KEGG" id="psi:S70_20140"/>
<keyword evidence="8" id="KW-0457">Lysine biosynthesis</keyword>
<evidence type="ECO:0000256" key="14">
    <source>
        <dbReference type="PIRSR" id="PIRSR001365-1"/>
    </source>
</evidence>
<evidence type="ECO:0000313" key="16">
    <source>
        <dbReference type="EMBL" id="AFH95813.1"/>
    </source>
</evidence>
<dbReference type="InterPro" id="IPR005263">
    <property type="entry name" value="DapA"/>
</dbReference>
<evidence type="ECO:0000256" key="5">
    <source>
        <dbReference type="ARBA" id="ARBA00022490"/>
    </source>
</evidence>
<dbReference type="Pfam" id="PF00701">
    <property type="entry name" value="DHDPS"/>
    <property type="match status" value="1"/>
</dbReference>
<evidence type="ECO:0000256" key="15">
    <source>
        <dbReference type="PIRSR" id="PIRSR001365-2"/>
    </source>
</evidence>
<comment type="function">
    <text evidence="1">Catalyzes the condensation of (S)-aspartate-beta-semialdehyde [(S)-ASA] and pyruvate to 4-hydroxy-tetrahydrodipicolinate (HTPA).</text>
</comment>
<protein>
    <recommendedName>
        <fullName evidence="4 12">4-hydroxy-tetrahydrodipicolinate synthase</fullName>
        <ecNumber evidence="4 12">4.3.3.7</ecNumber>
    </recommendedName>
</protein>
<dbReference type="OrthoDB" id="199953at2"/>
<gene>
    <name evidence="16" type="ordered locus">S70_20140</name>
</gene>
<dbReference type="GO" id="GO:0008840">
    <property type="term" value="F:4-hydroxy-tetrahydrodipicolinate synthase activity"/>
    <property type="evidence" value="ECO:0007669"/>
    <property type="project" value="UniProtKB-UniRule"/>
</dbReference>
<evidence type="ECO:0000256" key="1">
    <source>
        <dbReference type="ARBA" id="ARBA00003294"/>
    </source>
</evidence>
<evidence type="ECO:0000256" key="4">
    <source>
        <dbReference type="ARBA" id="ARBA00012086"/>
    </source>
</evidence>
<evidence type="ECO:0000256" key="10">
    <source>
        <dbReference type="ARBA" id="ARBA00023270"/>
    </source>
</evidence>
<comment type="similarity">
    <text evidence="3 13">Belongs to the DapA family.</text>
</comment>
<dbReference type="CDD" id="cd00408">
    <property type="entry name" value="DHDPS-like"/>
    <property type="match status" value="1"/>
</dbReference>
<evidence type="ECO:0000256" key="11">
    <source>
        <dbReference type="ARBA" id="ARBA00047836"/>
    </source>
</evidence>
<organism evidence="16 17">
    <name type="scientific">Providencia stuartii (strain MRSN 2154)</name>
    <dbReference type="NCBI Taxonomy" id="1157951"/>
    <lineage>
        <taxon>Bacteria</taxon>
        <taxon>Pseudomonadati</taxon>
        <taxon>Pseudomonadota</taxon>
        <taxon>Gammaproteobacteria</taxon>
        <taxon>Enterobacterales</taxon>
        <taxon>Morganellaceae</taxon>
        <taxon>Providencia</taxon>
    </lineage>
</organism>
<dbReference type="GO" id="GO:0009089">
    <property type="term" value="P:lysine biosynthetic process via diaminopimelate"/>
    <property type="evidence" value="ECO:0007669"/>
    <property type="project" value="UniProtKB-UniRule"/>
</dbReference>
<feature type="binding site" evidence="15">
    <location>
        <position position="46"/>
    </location>
    <ligand>
        <name>pyruvate</name>
        <dbReference type="ChEBI" id="CHEBI:15361"/>
    </ligand>
</feature>
<accession>A0A140ST93</accession>
<reference evidence="16 17" key="1">
    <citation type="journal article" date="2012" name="J. Bacteriol.">
        <title>Complete Genome Sequence of Providencia stuartii Clinical Isolate MRSN 2154.</title>
        <authorList>
            <person name="Clifford R.J."/>
            <person name="Hang J."/>
            <person name="Riley M.C."/>
            <person name="Onmus-Leone F."/>
            <person name="Kuschner R.A."/>
            <person name="Lesho E.P."/>
            <person name="Waterman P.E."/>
        </authorList>
    </citation>
    <scope>NUCLEOTIDE SEQUENCE [LARGE SCALE GENOMIC DNA]</scope>
    <source>
        <strain evidence="16 17">MRSN 2154</strain>
    </source>
</reference>
<dbReference type="GeneID" id="93519458"/>
<name>A0A140ST93_PROSM</name>
<dbReference type="HOGENOM" id="CLU_049343_5_0_6"/>
<reference evidence="17" key="2">
    <citation type="submission" date="2012-04" db="EMBL/GenBank/DDBJ databases">
        <title>Complete genome sequence of Providencia stuartii clinical isolate MRSN 2154.</title>
        <authorList>
            <person name="Clifford R.J."/>
            <person name="Hang J."/>
            <person name="Riley M.C."/>
            <person name="Onmus-Leone F."/>
            <person name="Kuschner R.A."/>
            <person name="Lesho E.P."/>
            <person name="Waterman P.E."/>
        </authorList>
    </citation>
    <scope>NUCLEOTIDE SEQUENCE [LARGE SCALE GENOMIC DNA]</scope>
    <source>
        <strain evidence="17">MRSN 2154</strain>
    </source>
</reference>
<evidence type="ECO:0000256" key="2">
    <source>
        <dbReference type="ARBA" id="ARBA00005120"/>
    </source>
</evidence>